<evidence type="ECO:0000313" key="1">
    <source>
        <dbReference type="EMBL" id="CAH2396452.1"/>
    </source>
</evidence>
<accession>A0ABM9DIM6</accession>
<dbReference type="Proteomes" id="UP001152604">
    <property type="component" value="Unassembled WGS sequence"/>
</dbReference>
<name>A0ABM9DIM6_9HYPH</name>
<gene>
    <name evidence="1" type="ORF">MES4922_160245</name>
</gene>
<proteinExistence type="predicted"/>
<reference evidence="1" key="1">
    <citation type="submission" date="2022-03" db="EMBL/GenBank/DDBJ databases">
        <authorList>
            <person name="Brunel B."/>
        </authorList>
    </citation>
    <scope>NUCLEOTIDE SEQUENCE</scope>
    <source>
        <strain evidence="1">STM4922sample</strain>
    </source>
</reference>
<protein>
    <submittedName>
        <fullName evidence="1">Uncharacterized protein</fullName>
    </submittedName>
</protein>
<comment type="caution">
    <text evidence="1">The sequence shown here is derived from an EMBL/GenBank/DDBJ whole genome shotgun (WGS) entry which is preliminary data.</text>
</comment>
<sequence>MPRRAMDAKNTKHLVAPNKSVALRVACFPQRAVGVNSAAGERASA</sequence>
<evidence type="ECO:0000313" key="2">
    <source>
        <dbReference type="Proteomes" id="UP001152604"/>
    </source>
</evidence>
<keyword evidence="2" id="KW-1185">Reference proteome</keyword>
<organism evidence="1 2">
    <name type="scientific">Mesorhizobium ventifaucium</name>
    <dbReference type="NCBI Taxonomy" id="666020"/>
    <lineage>
        <taxon>Bacteria</taxon>
        <taxon>Pseudomonadati</taxon>
        <taxon>Pseudomonadota</taxon>
        <taxon>Alphaproteobacteria</taxon>
        <taxon>Hyphomicrobiales</taxon>
        <taxon>Phyllobacteriaceae</taxon>
        <taxon>Mesorhizobium</taxon>
    </lineage>
</organism>
<dbReference type="EMBL" id="CAKXZS010000008">
    <property type="protein sequence ID" value="CAH2396452.1"/>
    <property type="molecule type" value="Genomic_DNA"/>
</dbReference>